<organism evidence="3">
    <name type="scientific">Kwoniella bestiolae CBS 10118</name>
    <dbReference type="NCBI Taxonomy" id="1296100"/>
    <lineage>
        <taxon>Eukaryota</taxon>
        <taxon>Fungi</taxon>
        <taxon>Dikarya</taxon>
        <taxon>Basidiomycota</taxon>
        <taxon>Agaricomycotina</taxon>
        <taxon>Tremellomycetes</taxon>
        <taxon>Tremellales</taxon>
        <taxon>Cryptococcaceae</taxon>
        <taxon>Kwoniella</taxon>
    </lineage>
</organism>
<protein>
    <submittedName>
        <fullName evidence="3">Uncharacterized protein</fullName>
    </submittedName>
</protein>
<dbReference type="EMBL" id="CP144545">
    <property type="protein sequence ID" value="WVW84504.1"/>
    <property type="molecule type" value="Genomic_DNA"/>
</dbReference>
<evidence type="ECO:0000313" key="4">
    <source>
        <dbReference type="EMBL" id="WVW84504.1"/>
    </source>
</evidence>
<evidence type="ECO:0000256" key="1">
    <source>
        <dbReference type="SAM" id="Coils"/>
    </source>
</evidence>
<evidence type="ECO:0000313" key="3">
    <source>
        <dbReference type="EMBL" id="OCF24742.1"/>
    </source>
</evidence>
<dbReference type="VEuPathDB" id="FungiDB:I302_06203"/>
<evidence type="ECO:0000313" key="5">
    <source>
        <dbReference type="Proteomes" id="UP000092730"/>
    </source>
</evidence>
<accession>A0A1B9G145</accession>
<feature type="region of interest" description="Disordered" evidence="2">
    <location>
        <begin position="126"/>
        <end position="147"/>
    </location>
</feature>
<proteinExistence type="predicted"/>
<reference evidence="4" key="2">
    <citation type="submission" date="2013-07" db="EMBL/GenBank/DDBJ databases">
        <authorList>
            <consortium name="The Broad Institute Genome Sequencing Platform"/>
            <person name="Cuomo C."/>
            <person name="Litvintseva A."/>
            <person name="Chen Y."/>
            <person name="Heitman J."/>
            <person name="Sun S."/>
            <person name="Springer D."/>
            <person name="Dromer F."/>
            <person name="Young S.K."/>
            <person name="Zeng Q."/>
            <person name="Gargeya S."/>
            <person name="Fitzgerald M."/>
            <person name="Abouelleil A."/>
            <person name="Alvarado L."/>
            <person name="Berlin A.M."/>
            <person name="Chapman S.B."/>
            <person name="Dewar J."/>
            <person name="Goldberg J."/>
            <person name="Griggs A."/>
            <person name="Gujja S."/>
            <person name="Hansen M."/>
            <person name="Howarth C."/>
            <person name="Imamovic A."/>
            <person name="Larimer J."/>
            <person name="McCowan C."/>
            <person name="Murphy C."/>
            <person name="Pearson M."/>
            <person name="Priest M."/>
            <person name="Roberts A."/>
            <person name="Saif S."/>
            <person name="Shea T."/>
            <person name="Sykes S."/>
            <person name="Wortman J."/>
            <person name="Nusbaum C."/>
            <person name="Birren B."/>
        </authorList>
    </citation>
    <scope>NUCLEOTIDE SEQUENCE</scope>
    <source>
        <strain evidence="4">CBS 10118</strain>
    </source>
</reference>
<dbReference type="KEGG" id="kbi:30210602"/>
<reference evidence="3" key="3">
    <citation type="submission" date="2014-01" db="EMBL/GenBank/DDBJ databases">
        <title>Evolution of pathogenesis and genome organization in the Tremellales.</title>
        <authorList>
            <person name="Cuomo C."/>
            <person name="Litvintseva A."/>
            <person name="Heitman J."/>
            <person name="Chen Y."/>
            <person name="Sun S."/>
            <person name="Springer D."/>
            <person name="Dromer F."/>
            <person name="Young S."/>
            <person name="Zeng Q."/>
            <person name="Chapman S."/>
            <person name="Gujja S."/>
            <person name="Saif S."/>
            <person name="Birren B."/>
        </authorList>
    </citation>
    <scope>NUCLEOTIDE SEQUENCE</scope>
    <source>
        <strain evidence="3">CBS 10118</strain>
    </source>
</reference>
<keyword evidence="1" id="KW-0175">Coiled coil</keyword>
<sequence length="147" mass="16471">MASSTQTASGSSDKEDLLEQLIELTEELEISARDHIYEKEEYEACIEAAERIGQEEEGKDALEEAGIVSLINDMNEAGIRAEGAEQILEEVKSEMQKLLDRIKREAESLLGSDEYKQAVELLKQIEEGTYKPADEDEEEDEDGAEDQ</sequence>
<keyword evidence="5" id="KW-1185">Reference proteome</keyword>
<evidence type="ECO:0000256" key="2">
    <source>
        <dbReference type="SAM" id="MobiDB-lite"/>
    </source>
</evidence>
<feature type="coiled-coil region" evidence="1">
    <location>
        <begin position="74"/>
        <end position="108"/>
    </location>
</feature>
<reference evidence="4" key="4">
    <citation type="submission" date="2024-02" db="EMBL/GenBank/DDBJ databases">
        <title>Comparative genomics of Cryptococcus and Kwoniella reveals pathogenesis evolution and contrasting modes of karyotype evolution via chromosome fusion or intercentromeric recombination.</title>
        <authorList>
            <person name="Coelho M.A."/>
            <person name="David-Palma M."/>
            <person name="Shea T."/>
            <person name="Bowers K."/>
            <person name="McGinley-Smith S."/>
            <person name="Mohammad A.W."/>
            <person name="Gnirke A."/>
            <person name="Yurkov A.M."/>
            <person name="Nowrousian M."/>
            <person name="Sun S."/>
            <person name="Cuomo C.A."/>
            <person name="Heitman J."/>
        </authorList>
    </citation>
    <scope>NUCLEOTIDE SEQUENCE</scope>
    <source>
        <strain evidence="4">CBS 10118</strain>
    </source>
</reference>
<feature type="compositionally biased region" description="Acidic residues" evidence="2">
    <location>
        <begin position="134"/>
        <end position="147"/>
    </location>
</feature>
<dbReference type="AlphaFoldDB" id="A0A1B9G145"/>
<dbReference type="EMBL" id="KI894022">
    <property type="protein sequence ID" value="OCF24742.1"/>
    <property type="molecule type" value="Genomic_DNA"/>
</dbReference>
<reference evidence="3" key="1">
    <citation type="submission" date="2013-07" db="EMBL/GenBank/DDBJ databases">
        <title>The Genome Sequence of Cryptococcus bestiolae CBS10118.</title>
        <authorList>
            <consortium name="The Broad Institute Genome Sequencing Platform"/>
            <person name="Cuomo C."/>
            <person name="Litvintseva A."/>
            <person name="Chen Y."/>
            <person name="Heitman J."/>
            <person name="Sun S."/>
            <person name="Springer D."/>
            <person name="Dromer F."/>
            <person name="Young S.K."/>
            <person name="Zeng Q."/>
            <person name="Gargeya S."/>
            <person name="Fitzgerald M."/>
            <person name="Abouelleil A."/>
            <person name="Alvarado L."/>
            <person name="Berlin A.M."/>
            <person name="Chapman S.B."/>
            <person name="Dewar J."/>
            <person name="Goldberg J."/>
            <person name="Griggs A."/>
            <person name="Gujja S."/>
            <person name="Hansen M."/>
            <person name="Howarth C."/>
            <person name="Imamovic A."/>
            <person name="Larimer J."/>
            <person name="McCowan C."/>
            <person name="Murphy C."/>
            <person name="Pearson M."/>
            <person name="Priest M."/>
            <person name="Roberts A."/>
            <person name="Saif S."/>
            <person name="Shea T."/>
            <person name="Sykes S."/>
            <person name="Wortman J."/>
            <person name="Nusbaum C."/>
            <person name="Birren B."/>
        </authorList>
    </citation>
    <scope>NUCLEOTIDE SEQUENCE [LARGE SCALE GENOMIC DNA]</scope>
    <source>
        <strain evidence="3">CBS 10118</strain>
    </source>
</reference>
<name>A0A1B9G145_9TREE</name>
<dbReference type="Proteomes" id="UP000092730">
    <property type="component" value="Chromosome 5"/>
</dbReference>
<dbReference type="GeneID" id="30210602"/>
<dbReference type="RefSeq" id="XP_019045812.1">
    <property type="nucleotide sequence ID" value="XM_019192815.1"/>
</dbReference>
<gene>
    <name evidence="3" type="ORF">I302_06203</name>
    <name evidence="4" type="ORF">I302_106538</name>
</gene>